<protein>
    <submittedName>
        <fullName evidence="1">Uncharacterized protein</fullName>
    </submittedName>
</protein>
<keyword evidence="2" id="KW-1185">Reference proteome</keyword>
<accession>A0A4S2KAD1</accession>
<organism evidence="1 2">
    <name type="scientific">Temnothorax longispinosus</name>
    <dbReference type="NCBI Taxonomy" id="300112"/>
    <lineage>
        <taxon>Eukaryota</taxon>
        <taxon>Metazoa</taxon>
        <taxon>Ecdysozoa</taxon>
        <taxon>Arthropoda</taxon>
        <taxon>Hexapoda</taxon>
        <taxon>Insecta</taxon>
        <taxon>Pterygota</taxon>
        <taxon>Neoptera</taxon>
        <taxon>Endopterygota</taxon>
        <taxon>Hymenoptera</taxon>
        <taxon>Apocrita</taxon>
        <taxon>Aculeata</taxon>
        <taxon>Formicoidea</taxon>
        <taxon>Formicidae</taxon>
        <taxon>Myrmicinae</taxon>
        <taxon>Temnothorax</taxon>
    </lineage>
</organism>
<dbReference type="AlphaFoldDB" id="A0A4S2KAD1"/>
<name>A0A4S2KAD1_9HYME</name>
<sequence>MCPIEEETRGDPSQTAVNRGIIVRRLIAFALTREGTAREPCRKIPLTRTCGIRSRTIFRLAISVWDLREKRGNEVPSHTFDDRHLQFNQL</sequence>
<dbReference type="Proteomes" id="UP000310200">
    <property type="component" value="Unassembled WGS sequence"/>
</dbReference>
<gene>
    <name evidence="1" type="ORF">DBV15_09653</name>
</gene>
<reference evidence="1 2" key="1">
    <citation type="journal article" date="2019" name="Philos. Trans. R. Soc. Lond., B, Biol. Sci.">
        <title>Ant behaviour and brain gene expression of defending hosts depend on the ecological success of the intruding social parasite.</title>
        <authorList>
            <person name="Kaur R."/>
            <person name="Stoldt M."/>
            <person name="Jongepier E."/>
            <person name="Feldmeyer B."/>
            <person name="Menzel F."/>
            <person name="Bornberg-Bauer E."/>
            <person name="Foitzik S."/>
        </authorList>
    </citation>
    <scope>NUCLEOTIDE SEQUENCE [LARGE SCALE GENOMIC DNA]</scope>
    <source>
        <tissue evidence="1">Whole body</tissue>
    </source>
</reference>
<dbReference type="EMBL" id="QBLH01002919">
    <property type="protein sequence ID" value="TGZ46223.1"/>
    <property type="molecule type" value="Genomic_DNA"/>
</dbReference>
<comment type="caution">
    <text evidence="1">The sequence shown here is derived from an EMBL/GenBank/DDBJ whole genome shotgun (WGS) entry which is preliminary data.</text>
</comment>
<evidence type="ECO:0000313" key="2">
    <source>
        <dbReference type="Proteomes" id="UP000310200"/>
    </source>
</evidence>
<evidence type="ECO:0000313" key="1">
    <source>
        <dbReference type="EMBL" id="TGZ46223.1"/>
    </source>
</evidence>
<proteinExistence type="predicted"/>